<dbReference type="AlphaFoldDB" id="G5JJX4"/>
<dbReference type="PATRIC" id="fig|911238.3.peg.1554"/>
<dbReference type="Proteomes" id="UP000005413">
    <property type="component" value="Unassembled WGS sequence"/>
</dbReference>
<proteinExistence type="predicted"/>
<name>G5JJX4_9STAP</name>
<dbReference type="RefSeq" id="WP_002464479.1">
    <property type="nucleotide sequence ID" value="NZ_AEUN01000463.1"/>
</dbReference>
<dbReference type="OrthoDB" id="2414422at2"/>
<organism evidence="2 3">
    <name type="scientific">Staphylococcus simiae CCM 7213 = CCUG 51256</name>
    <dbReference type="NCBI Taxonomy" id="911238"/>
    <lineage>
        <taxon>Bacteria</taxon>
        <taxon>Bacillati</taxon>
        <taxon>Bacillota</taxon>
        <taxon>Bacilli</taxon>
        <taxon>Bacillales</taxon>
        <taxon>Staphylococcaceae</taxon>
        <taxon>Staphylococcus</taxon>
    </lineage>
</organism>
<gene>
    <name evidence="2" type="ORF">SS7213T_08927</name>
</gene>
<accession>G5JJX4</accession>
<keyword evidence="1" id="KW-0472">Membrane</keyword>
<dbReference type="EMBL" id="AEUN01000463">
    <property type="protein sequence ID" value="EHJ07529.1"/>
    <property type="molecule type" value="Genomic_DNA"/>
</dbReference>
<comment type="caution">
    <text evidence="2">The sequence shown here is derived from an EMBL/GenBank/DDBJ whole genome shotgun (WGS) entry which is preliminary data.</text>
</comment>
<feature type="transmembrane region" description="Helical" evidence="1">
    <location>
        <begin position="7"/>
        <end position="27"/>
    </location>
</feature>
<sequence length="81" mass="9335">MKDKNKIIAIVATIISFLVMALPIIWYTATVLWFLPGAVIIIIVMFLLLFLYFKTKNDIHLLLLLVNIIILLFYCIPLLLS</sequence>
<evidence type="ECO:0000313" key="2">
    <source>
        <dbReference type="EMBL" id="EHJ07529.1"/>
    </source>
</evidence>
<keyword evidence="1" id="KW-0812">Transmembrane</keyword>
<evidence type="ECO:0000256" key="1">
    <source>
        <dbReference type="SAM" id="Phobius"/>
    </source>
</evidence>
<feature type="transmembrane region" description="Helical" evidence="1">
    <location>
        <begin position="33"/>
        <end position="53"/>
    </location>
</feature>
<evidence type="ECO:0000313" key="3">
    <source>
        <dbReference type="Proteomes" id="UP000005413"/>
    </source>
</evidence>
<keyword evidence="1" id="KW-1133">Transmembrane helix</keyword>
<reference evidence="2 3" key="1">
    <citation type="journal article" date="2012" name="BMC Genomics">
        <title>Comparative genomic analysis of the genus Staphylococcus including Staphylococcus aureus and its newly described sister species Staphylococcus simiae.</title>
        <authorList>
            <person name="Suzuki H."/>
            <person name="Lefebure T."/>
            <person name="Pavinski Bitar P."/>
            <person name="Stanhope M.J."/>
        </authorList>
    </citation>
    <scope>NUCLEOTIDE SEQUENCE [LARGE SCALE GENOMIC DNA]</scope>
    <source>
        <strain evidence="2 3">CCM 7213</strain>
    </source>
</reference>
<protein>
    <submittedName>
        <fullName evidence="2">Uncharacterized protein</fullName>
    </submittedName>
</protein>
<feature type="transmembrane region" description="Helical" evidence="1">
    <location>
        <begin position="60"/>
        <end position="80"/>
    </location>
</feature>
<keyword evidence="3" id="KW-1185">Reference proteome</keyword>